<keyword evidence="3" id="KW-1185">Reference proteome</keyword>
<keyword evidence="1" id="KW-0472">Membrane</keyword>
<dbReference type="Proteomes" id="UP000193689">
    <property type="component" value="Unassembled WGS sequence"/>
</dbReference>
<dbReference type="AlphaFoldDB" id="A0A1Y2EHD6"/>
<organism evidence="2 3">
    <name type="scientific">Pseudomassariella vexata</name>
    <dbReference type="NCBI Taxonomy" id="1141098"/>
    <lineage>
        <taxon>Eukaryota</taxon>
        <taxon>Fungi</taxon>
        <taxon>Dikarya</taxon>
        <taxon>Ascomycota</taxon>
        <taxon>Pezizomycotina</taxon>
        <taxon>Sordariomycetes</taxon>
        <taxon>Xylariomycetidae</taxon>
        <taxon>Amphisphaeriales</taxon>
        <taxon>Pseudomassariaceae</taxon>
        <taxon>Pseudomassariella</taxon>
    </lineage>
</organism>
<evidence type="ECO:0000313" key="3">
    <source>
        <dbReference type="Proteomes" id="UP000193689"/>
    </source>
</evidence>
<sequence length="351" mass="38871">MGPISHDRLSVHRSDAAVAAIRGHCSAFLAIITIVVATNEYHMTDRAMIGMSGRITNPTTWNIFLMLQPLTISPWCLIVPSTAYGLFSPRLPARRPAFRVTQPLWKGGLARIWLCPAPLQRVHTLAGLASSSPMILIIEFGGVRQKTNFFQGCVPGVLRTQPNAHAARKQLLGRFDKLPHICNRPPQISRALFSYLWVGKSKCSTSARYLFPVTRTTKKGFSHRHHGWVRSFASSTRSPAISILSYTHCRAAVAVLHRVMGSLCTLLLPSRAYGEYSLFEASFFSPWSYPILTWPSRLIDTINLSLPANPVCLSFDASRRQTSSGENRADPTQHINSTCPSLIYISSGGLE</sequence>
<evidence type="ECO:0000313" key="2">
    <source>
        <dbReference type="EMBL" id="ORY70981.1"/>
    </source>
</evidence>
<proteinExistence type="predicted"/>
<comment type="caution">
    <text evidence="2">The sequence shown here is derived from an EMBL/GenBank/DDBJ whole genome shotgun (WGS) entry which is preliminary data.</text>
</comment>
<protein>
    <submittedName>
        <fullName evidence="2">Uncharacterized protein</fullName>
    </submittedName>
</protein>
<evidence type="ECO:0000256" key="1">
    <source>
        <dbReference type="SAM" id="Phobius"/>
    </source>
</evidence>
<name>A0A1Y2EHD6_9PEZI</name>
<reference evidence="2 3" key="1">
    <citation type="submission" date="2016-07" db="EMBL/GenBank/DDBJ databases">
        <title>Pervasive Adenine N6-methylation of Active Genes in Fungi.</title>
        <authorList>
            <consortium name="DOE Joint Genome Institute"/>
            <person name="Mondo S.J."/>
            <person name="Dannebaum R.O."/>
            <person name="Kuo R.C."/>
            <person name="Labutti K."/>
            <person name="Haridas S."/>
            <person name="Kuo A."/>
            <person name="Salamov A."/>
            <person name="Ahrendt S.R."/>
            <person name="Lipzen A."/>
            <person name="Sullivan W."/>
            <person name="Andreopoulos W.B."/>
            <person name="Clum A."/>
            <person name="Lindquist E."/>
            <person name="Daum C."/>
            <person name="Ramamoorthy G.K."/>
            <person name="Gryganskyi A."/>
            <person name="Culley D."/>
            <person name="Magnuson J.K."/>
            <person name="James T.Y."/>
            <person name="O'Malley M.A."/>
            <person name="Stajich J.E."/>
            <person name="Spatafora J.W."/>
            <person name="Visel A."/>
            <person name="Grigoriev I.V."/>
        </authorList>
    </citation>
    <scope>NUCLEOTIDE SEQUENCE [LARGE SCALE GENOMIC DNA]</scope>
    <source>
        <strain evidence="2 3">CBS 129021</strain>
    </source>
</reference>
<feature type="transmembrane region" description="Helical" evidence="1">
    <location>
        <begin position="61"/>
        <end position="87"/>
    </location>
</feature>
<dbReference type="RefSeq" id="XP_040720573.1">
    <property type="nucleotide sequence ID" value="XM_040854086.1"/>
</dbReference>
<keyword evidence="1" id="KW-0812">Transmembrane</keyword>
<dbReference type="EMBL" id="MCFJ01000001">
    <property type="protein sequence ID" value="ORY70981.1"/>
    <property type="molecule type" value="Genomic_DNA"/>
</dbReference>
<dbReference type="GeneID" id="63770298"/>
<dbReference type="InParanoid" id="A0A1Y2EHD6"/>
<keyword evidence="1" id="KW-1133">Transmembrane helix</keyword>
<accession>A0A1Y2EHD6</accession>
<gene>
    <name evidence="2" type="ORF">BCR38DRAFT_1991</name>
</gene>
<feature type="transmembrane region" description="Helical" evidence="1">
    <location>
        <begin position="21"/>
        <end position="41"/>
    </location>
</feature>